<reference evidence="1" key="1">
    <citation type="submission" date="2022-10" db="EMBL/GenBank/DDBJ databases">
        <title>Culturing micro-colonial fungi from biological soil crusts in the Mojave desert and describing Neophaeococcomyces mojavensis, and introducing the new genera and species Taxawa tesnikishii.</title>
        <authorList>
            <person name="Kurbessoian T."/>
            <person name="Stajich J.E."/>
        </authorList>
    </citation>
    <scope>NUCLEOTIDE SEQUENCE</scope>
    <source>
        <strain evidence="1">JES_112</strain>
    </source>
</reference>
<dbReference type="EC" id="3.4.23.25" evidence="1"/>
<evidence type="ECO:0000313" key="2">
    <source>
        <dbReference type="Proteomes" id="UP001172386"/>
    </source>
</evidence>
<dbReference type="EMBL" id="JAPDRQ010000237">
    <property type="protein sequence ID" value="KAJ9651758.1"/>
    <property type="molecule type" value="Genomic_DNA"/>
</dbReference>
<accession>A0ACC2ZW30</accession>
<dbReference type="Proteomes" id="UP001172386">
    <property type="component" value="Unassembled WGS sequence"/>
</dbReference>
<organism evidence="1 2">
    <name type="scientific">Neophaeococcomyces mojaviensis</name>
    <dbReference type="NCBI Taxonomy" id="3383035"/>
    <lineage>
        <taxon>Eukaryota</taxon>
        <taxon>Fungi</taxon>
        <taxon>Dikarya</taxon>
        <taxon>Ascomycota</taxon>
        <taxon>Pezizomycotina</taxon>
        <taxon>Eurotiomycetes</taxon>
        <taxon>Chaetothyriomycetidae</taxon>
        <taxon>Chaetothyriales</taxon>
        <taxon>Chaetothyriales incertae sedis</taxon>
        <taxon>Neophaeococcomyces</taxon>
    </lineage>
</organism>
<name>A0ACC2ZW30_9EURO</name>
<comment type="caution">
    <text evidence="1">The sequence shown here is derived from an EMBL/GenBank/DDBJ whole genome shotgun (WGS) entry which is preliminary data.</text>
</comment>
<proteinExistence type="predicted"/>
<keyword evidence="2" id="KW-1185">Reference proteome</keyword>
<keyword evidence="1" id="KW-0378">Hydrolase</keyword>
<evidence type="ECO:0000313" key="1">
    <source>
        <dbReference type="EMBL" id="KAJ9651758.1"/>
    </source>
</evidence>
<gene>
    <name evidence="1" type="primary">APR1_2</name>
    <name evidence="1" type="ORF">H2198_008991</name>
</gene>
<sequence>MGRLSIPMQDFAEATSIVGNIFASIKQDDVLGLGFHEHAVDFVLPPFYNLINQNLLSKPVFAFYFDDVRRKGNEAEITFGGINHDHYCGDLVELPLRRPNTWEVDFDAVRFGDETIELANTGASTDTGAAMITLPSALAELMYRDLHAHTVR</sequence>
<protein>
    <submittedName>
        <fullName evidence="1">Aspartic proteinase</fullName>
        <ecNumber evidence="1">3.4.23.25</ecNumber>
    </submittedName>
</protein>